<organism evidence="2 3">
    <name type="scientific">Flagellimonas abyssi</name>
    <dbReference type="NCBI Taxonomy" id="2864871"/>
    <lineage>
        <taxon>Bacteria</taxon>
        <taxon>Pseudomonadati</taxon>
        <taxon>Bacteroidota</taxon>
        <taxon>Flavobacteriia</taxon>
        <taxon>Flavobacteriales</taxon>
        <taxon>Flavobacteriaceae</taxon>
        <taxon>Flagellimonas</taxon>
    </lineage>
</organism>
<evidence type="ECO:0000259" key="1">
    <source>
        <dbReference type="Pfam" id="PF12146"/>
    </source>
</evidence>
<dbReference type="InterPro" id="IPR022742">
    <property type="entry name" value="Hydrolase_4"/>
</dbReference>
<evidence type="ECO:0000313" key="2">
    <source>
        <dbReference type="EMBL" id="MBW8198548.1"/>
    </source>
</evidence>
<dbReference type="Pfam" id="PF12146">
    <property type="entry name" value="Hydrolase_4"/>
    <property type="match status" value="1"/>
</dbReference>
<dbReference type="EMBL" id="JAHZSV010000001">
    <property type="protein sequence ID" value="MBW8198548.1"/>
    <property type="molecule type" value="Genomic_DNA"/>
</dbReference>
<accession>A0ABS7ELT3</accession>
<dbReference type="InterPro" id="IPR029058">
    <property type="entry name" value="AB_hydrolase_fold"/>
</dbReference>
<proteinExistence type="predicted"/>
<dbReference type="PANTHER" id="PTHR43265:SF1">
    <property type="entry name" value="ESTERASE ESTD"/>
    <property type="match status" value="1"/>
</dbReference>
<protein>
    <submittedName>
        <fullName evidence="2">Lysophospholipase</fullName>
    </submittedName>
</protein>
<dbReference type="Proteomes" id="UP001196136">
    <property type="component" value="Unassembled WGS sequence"/>
</dbReference>
<sequence length="315" mass="34852">MNLKSKIGLIFLFITGLLNAQLEENPITMTTETGNIQGTMLLPKHSDKIPVVLIIAGSGPTDRNGNNPMMKNNSLKMLAEGLGNHGIASVRFDKRGIAKSTEAGVEESNLKFETYIEDTKDWVDLLEKNDGFSEIVVLGHSEGSLIGMIASQNPMVDRFISVAGVGEPAAKPLERQLKAQPSFVWEQSAPILQDLEMGKKVDSVPPFLYSLFRPSVQPYLISWIKYDPQVELAKLDKPVLLVQGTTDIQVDMQNVEKLHASNPNSEKVILEGMNHILKEAEMDRMKNIETYSNPDLPLKDGLITAIVDFIKNPDN</sequence>
<gene>
    <name evidence="2" type="ORF">K1F36_01815</name>
</gene>
<reference evidence="2 3" key="1">
    <citation type="submission" date="2021-08" db="EMBL/GenBank/DDBJ databases">
        <title>Muricauda profundi sp. nov., a marine bacterium isolated from deep seawater of the Mariana Trench.</title>
        <authorList>
            <person name="Wei Y."/>
        </authorList>
    </citation>
    <scope>NUCLEOTIDE SEQUENCE [LARGE SCALE GENOMIC DNA]</scope>
    <source>
        <strain evidence="2 3">W52</strain>
    </source>
</reference>
<feature type="domain" description="Serine aminopeptidase S33" evidence="1">
    <location>
        <begin position="77"/>
        <end position="173"/>
    </location>
</feature>
<keyword evidence="3" id="KW-1185">Reference proteome</keyword>
<name>A0ABS7ELT3_9FLAO</name>
<dbReference type="InterPro" id="IPR053145">
    <property type="entry name" value="AB_hydrolase_Est10"/>
</dbReference>
<dbReference type="PANTHER" id="PTHR43265">
    <property type="entry name" value="ESTERASE ESTD"/>
    <property type="match status" value="1"/>
</dbReference>
<comment type="caution">
    <text evidence="2">The sequence shown here is derived from an EMBL/GenBank/DDBJ whole genome shotgun (WGS) entry which is preliminary data.</text>
</comment>
<dbReference type="Gene3D" id="3.40.50.1820">
    <property type="entry name" value="alpha/beta hydrolase"/>
    <property type="match status" value="1"/>
</dbReference>
<dbReference type="SUPFAM" id="SSF53474">
    <property type="entry name" value="alpha/beta-Hydrolases"/>
    <property type="match status" value="1"/>
</dbReference>
<evidence type="ECO:0000313" key="3">
    <source>
        <dbReference type="Proteomes" id="UP001196136"/>
    </source>
</evidence>